<dbReference type="PANTHER" id="PTHR45657:SF8">
    <property type="entry name" value="PHOSPHATIDYLINOSITOL_PHOSPHATIDYLCHOLINE TRANSFER PROTEIN SFH13"/>
    <property type="match status" value="1"/>
</dbReference>
<feature type="compositionally biased region" description="Basic and acidic residues" evidence="1">
    <location>
        <begin position="19"/>
        <end position="37"/>
    </location>
</feature>
<name>A0A427BC30_ENSVE</name>
<proteinExistence type="predicted"/>
<feature type="region of interest" description="Disordered" evidence="1">
    <location>
        <begin position="19"/>
        <end position="39"/>
    </location>
</feature>
<dbReference type="EMBL" id="AMZH03000039">
    <property type="protein sequence ID" value="RRT85936.1"/>
    <property type="molecule type" value="Genomic_DNA"/>
</dbReference>
<evidence type="ECO:0000256" key="1">
    <source>
        <dbReference type="SAM" id="MobiDB-lite"/>
    </source>
</evidence>
<dbReference type="AlphaFoldDB" id="A0A427BC30"/>
<organism evidence="2 3">
    <name type="scientific">Ensete ventricosum</name>
    <name type="common">Abyssinian banana</name>
    <name type="synonym">Musa ensete</name>
    <dbReference type="NCBI Taxonomy" id="4639"/>
    <lineage>
        <taxon>Eukaryota</taxon>
        <taxon>Viridiplantae</taxon>
        <taxon>Streptophyta</taxon>
        <taxon>Embryophyta</taxon>
        <taxon>Tracheophyta</taxon>
        <taxon>Spermatophyta</taxon>
        <taxon>Magnoliopsida</taxon>
        <taxon>Liliopsida</taxon>
        <taxon>Zingiberales</taxon>
        <taxon>Musaceae</taxon>
        <taxon>Ensete</taxon>
    </lineage>
</organism>
<comment type="caution">
    <text evidence="2">The sequence shown here is derived from an EMBL/GenBank/DDBJ whole genome shotgun (WGS) entry which is preliminary data.</text>
</comment>
<evidence type="ECO:0000313" key="2">
    <source>
        <dbReference type="EMBL" id="RRT85936.1"/>
    </source>
</evidence>
<protein>
    <submittedName>
        <fullName evidence="2">Uncharacterized protein</fullName>
    </submittedName>
</protein>
<gene>
    <name evidence="2" type="ORF">B296_00003793</name>
</gene>
<evidence type="ECO:0000313" key="3">
    <source>
        <dbReference type="Proteomes" id="UP000287651"/>
    </source>
</evidence>
<dbReference type="InterPro" id="IPR051026">
    <property type="entry name" value="PI/PC_transfer"/>
</dbReference>
<sequence length="114" mass="13472">MQCVIAVFHGEGLEGSFNYEERKERRSEVENSEDERRRTRIGSLKKKALNASTRFTHSLRKRGSRVDFRVPPLSIEDVRDAEEERAVYSFRQQLIAKKLLPNKHDDYHTLLRLE</sequence>
<dbReference type="Proteomes" id="UP000287651">
    <property type="component" value="Unassembled WGS sequence"/>
</dbReference>
<accession>A0A427BC30</accession>
<dbReference type="PANTHER" id="PTHR45657">
    <property type="entry name" value="CRAL-TRIO DOMAIN-CONTAINING PROTEIN YKL091C-RELATED"/>
    <property type="match status" value="1"/>
</dbReference>
<reference evidence="2 3" key="1">
    <citation type="journal article" date="2014" name="Agronomy (Basel)">
        <title>A Draft Genome Sequence for Ensete ventricosum, the Drought-Tolerant Tree Against Hunger.</title>
        <authorList>
            <person name="Harrison J."/>
            <person name="Moore K.A."/>
            <person name="Paszkiewicz K."/>
            <person name="Jones T."/>
            <person name="Grant M."/>
            <person name="Ambacheew D."/>
            <person name="Muzemil S."/>
            <person name="Studholme D.J."/>
        </authorList>
    </citation>
    <scope>NUCLEOTIDE SEQUENCE [LARGE SCALE GENOMIC DNA]</scope>
</reference>